<evidence type="ECO:0000313" key="3">
    <source>
        <dbReference type="EMBL" id="AXG11667.1"/>
    </source>
</evidence>
<reference evidence="3 4" key="1">
    <citation type="submission" date="2018-07" db="EMBL/GenBank/DDBJ databases">
        <title>Genome sequences of Haloplanus sp. CBA1112.</title>
        <authorList>
            <person name="Kim Y.B."/>
            <person name="Roh S.W."/>
        </authorList>
    </citation>
    <scope>NUCLEOTIDE SEQUENCE [LARGE SCALE GENOMIC DNA]</scope>
    <source>
        <strain evidence="3 4">CBA1112</strain>
    </source>
</reference>
<name>A0A345EHJ5_9EURY</name>
<organism evidence="3 4">
    <name type="scientific">Haloplanus rubicundus</name>
    <dbReference type="NCBI Taxonomy" id="1547898"/>
    <lineage>
        <taxon>Archaea</taxon>
        <taxon>Methanobacteriati</taxon>
        <taxon>Methanobacteriota</taxon>
        <taxon>Stenosarchaea group</taxon>
        <taxon>Halobacteria</taxon>
        <taxon>Halobacteriales</taxon>
        <taxon>Haloferacaceae</taxon>
        <taxon>Haloplanus</taxon>
    </lineage>
</organism>
<dbReference type="CDD" id="cd00397">
    <property type="entry name" value="DNA_BRE_C"/>
    <property type="match status" value="1"/>
</dbReference>
<accession>A0A345EHJ5</accession>
<sequence>MVTNPDRRLEMLREQLEGGEREVADEDRELLLAFDDRMALLPSEYGKQRREKLLRHCTVMAEGEGNTLADALTDKEAAEGIVRWIHDEHDPEETPETNKDFRIALRMFGKRVVEHGAEAPTDDDGFPESMGWIPTTTSRNYDPTPDPAKMLDWDDDVLPMIDATMNARDAALIAVAFDAGPRAGELLDLRVGDVSDHTHGFRISVDGKKGQRSVTLITSVPFLERWLADHPRSDDSTAPLWCKLRSGEEISYQMARKIPRQAADHAGVEKPVTFTNFRKSSASFLASRGVNQPVLEDHHGWTRGSKAAARYISVFSEASDREVARAHGVDVSEEEPDPIAAVTCPRCGRDTPRSEEFCMWCHQAIEHGAVDELEEVQESQRRQLLGLAKDHPELLDRLEEMEPLVEALGGDPDVIKTARRFVDETDE</sequence>
<dbReference type="GO" id="GO:0003677">
    <property type="term" value="F:DNA binding"/>
    <property type="evidence" value="ECO:0007669"/>
    <property type="project" value="InterPro"/>
</dbReference>
<dbReference type="KEGG" id="haq:DU484_18395"/>
<evidence type="ECO:0000256" key="1">
    <source>
        <dbReference type="ARBA" id="ARBA00023172"/>
    </source>
</evidence>
<dbReference type="InterPro" id="IPR002104">
    <property type="entry name" value="Integrase_catalytic"/>
</dbReference>
<dbReference type="GO" id="GO:0006310">
    <property type="term" value="P:DNA recombination"/>
    <property type="evidence" value="ECO:0007669"/>
    <property type="project" value="UniProtKB-KW"/>
</dbReference>
<dbReference type="Pfam" id="PF00589">
    <property type="entry name" value="Phage_integrase"/>
    <property type="match status" value="1"/>
</dbReference>
<dbReference type="EMBL" id="CP031148">
    <property type="protein sequence ID" value="AXG11667.1"/>
    <property type="molecule type" value="Genomic_DNA"/>
</dbReference>
<dbReference type="RefSeq" id="WP_114606665.1">
    <property type="nucleotide sequence ID" value="NZ_CP031148.1"/>
</dbReference>
<dbReference type="Proteomes" id="UP000252985">
    <property type="component" value="Chromosome"/>
</dbReference>
<dbReference type="GO" id="GO:0015074">
    <property type="term" value="P:DNA integration"/>
    <property type="evidence" value="ECO:0007669"/>
    <property type="project" value="InterPro"/>
</dbReference>
<proteinExistence type="predicted"/>
<dbReference type="PROSITE" id="PS51898">
    <property type="entry name" value="TYR_RECOMBINASE"/>
    <property type="match status" value="1"/>
</dbReference>
<dbReference type="GeneID" id="37288991"/>
<dbReference type="AlphaFoldDB" id="A0A345EHJ5"/>
<evidence type="ECO:0000313" key="4">
    <source>
        <dbReference type="Proteomes" id="UP000252985"/>
    </source>
</evidence>
<evidence type="ECO:0000259" key="2">
    <source>
        <dbReference type="PROSITE" id="PS51898"/>
    </source>
</evidence>
<protein>
    <submittedName>
        <fullName evidence="3">Site-specific integrase</fullName>
    </submittedName>
</protein>
<dbReference type="SUPFAM" id="SSF56349">
    <property type="entry name" value="DNA breaking-rejoining enzymes"/>
    <property type="match status" value="1"/>
</dbReference>
<dbReference type="InterPro" id="IPR013762">
    <property type="entry name" value="Integrase-like_cat_sf"/>
</dbReference>
<keyword evidence="1" id="KW-0233">DNA recombination</keyword>
<feature type="domain" description="Tyr recombinase" evidence="2">
    <location>
        <begin position="146"/>
        <end position="325"/>
    </location>
</feature>
<dbReference type="Gene3D" id="1.10.443.10">
    <property type="entry name" value="Intergrase catalytic core"/>
    <property type="match status" value="1"/>
</dbReference>
<gene>
    <name evidence="3" type="ORF">DU484_18395</name>
</gene>
<dbReference type="InterPro" id="IPR011010">
    <property type="entry name" value="DNA_brk_join_enz"/>
</dbReference>